<dbReference type="Proteomes" id="UP000624041">
    <property type="component" value="Unassembled WGS sequence"/>
</dbReference>
<dbReference type="InterPro" id="IPR000182">
    <property type="entry name" value="GNAT_dom"/>
</dbReference>
<gene>
    <name evidence="2" type="ORF">GCM10007971_21980</name>
</gene>
<evidence type="ECO:0000259" key="1">
    <source>
        <dbReference type="Pfam" id="PF13302"/>
    </source>
</evidence>
<dbReference type="EMBL" id="BMOS01000014">
    <property type="protein sequence ID" value="GGN59172.1"/>
    <property type="molecule type" value="Genomic_DNA"/>
</dbReference>
<reference evidence="2" key="2">
    <citation type="submission" date="2020-09" db="EMBL/GenBank/DDBJ databases">
        <authorList>
            <person name="Sun Q."/>
            <person name="Ohkuma M."/>
        </authorList>
    </citation>
    <scope>NUCLEOTIDE SEQUENCE</scope>
    <source>
        <strain evidence="2">JCM 17251</strain>
    </source>
</reference>
<accession>A0A917XY85</accession>
<dbReference type="SUPFAM" id="SSF55729">
    <property type="entry name" value="Acyl-CoA N-acyltransferases (Nat)"/>
    <property type="match status" value="1"/>
</dbReference>
<dbReference type="Gene3D" id="3.40.630.30">
    <property type="match status" value="1"/>
</dbReference>
<dbReference type="PANTHER" id="PTHR43415">
    <property type="entry name" value="SPERMIDINE N(1)-ACETYLTRANSFERASE"/>
    <property type="match status" value="1"/>
</dbReference>
<feature type="domain" description="N-acetyltransferase" evidence="1">
    <location>
        <begin position="6"/>
        <end position="89"/>
    </location>
</feature>
<dbReference type="InterPro" id="IPR016181">
    <property type="entry name" value="Acyl_CoA_acyltransferase"/>
</dbReference>
<dbReference type="GO" id="GO:0016747">
    <property type="term" value="F:acyltransferase activity, transferring groups other than amino-acyl groups"/>
    <property type="evidence" value="ECO:0007669"/>
    <property type="project" value="InterPro"/>
</dbReference>
<sequence>MLKSERLQFRKMVESDIEKYHSWRNDFDVMKTTSPSLDLYSFDETRNFVENVILNSTSSRSYIIEESEGKRAIGVTSLTNIDTKNRNAECIIDIVKRIIGEWDTGQRL</sequence>
<dbReference type="Pfam" id="PF13302">
    <property type="entry name" value="Acetyltransf_3"/>
    <property type="match status" value="1"/>
</dbReference>
<reference evidence="2" key="1">
    <citation type="journal article" date="2014" name="Int. J. Syst. Evol. Microbiol.">
        <title>Complete genome sequence of Corynebacterium casei LMG S-19264T (=DSM 44701T), isolated from a smear-ripened cheese.</title>
        <authorList>
            <consortium name="US DOE Joint Genome Institute (JGI-PGF)"/>
            <person name="Walter F."/>
            <person name="Albersmeier A."/>
            <person name="Kalinowski J."/>
            <person name="Ruckert C."/>
        </authorList>
    </citation>
    <scope>NUCLEOTIDE SEQUENCE</scope>
    <source>
        <strain evidence="2">JCM 17251</strain>
    </source>
</reference>
<evidence type="ECO:0000313" key="2">
    <source>
        <dbReference type="EMBL" id="GGN59172.1"/>
    </source>
</evidence>
<name>A0A917XY85_9BACI</name>
<proteinExistence type="predicted"/>
<organism evidence="2 3">
    <name type="scientific">Oceanobacillus indicireducens</name>
    <dbReference type="NCBI Taxonomy" id="1004261"/>
    <lineage>
        <taxon>Bacteria</taxon>
        <taxon>Bacillati</taxon>
        <taxon>Bacillota</taxon>
        <taxon>Bacilli</taxon>
        <taxon>Bacillales</taxon>
        <taxon>Bacillaceae</taxon>
        <taxon>Oceanobacillus</taxon>
    </lineage>
</organism>
<evidence type="ECO:0000313" key="3">
    <source>
        <dbReference type="Proteomes" id="UP000624041"/>
    </source>
</evidence>
<keyword evidence="3" id="KW-1185">Reference proteome</keyword>
<comment type="caution">
    <text evidence="2">The sequence shown here is derived from an EMBL/GenBank/DDBJ whole genome shotgun (WGS) entry which is preliminary data.</text>
</comment>
<dbReference type="PANTHER" id="PTHR43415:SF3">
    <property type="entry name" value="GNAT-FAMILY ACETYLTRANSFERASE"/>
    <property type="match status" value="1"/>
</dbReference>
<dbReference type="AlphaFoldDB" id="A0A917XY85"/>
<protein>
    <recommendedName>
        <fullName evidence="1">N-acetyltransferase domain-containing protein</fullName>
    </recommendedName>
</protein>